<dbReference type="AlphaFoldDB" id="A0ABD2MXA7"/>
<dbReference type="EMBL" id="JABFTP020000042">
    <property type="protein sequence ID" value="KAL3270985.1"/>
    <property type="molecule type" value="Genomic_DNA"/>
</dbReference>
<reference evidence="2 3" key="1">
    <citation type="journal article" date="2021" name="BMC Biol.">
        <title>Horizontally acquired antibacterial genes associated with adaptive radiation of ladybird beetles.</title>
        <authorList>
            <person name="Li H.S."/>
            <person name="Tang X.F."/>
            <person name="Huang Y.H."/>
            <person name="Xu Z.Y."/>
            <person name="Chen M.L."/>
            <person name="Du X.Y."/>
            <person name="Qiu B.Y."/>
            <person name="Chen P.T."/>
            <person name="Zhang W."/>
            <person name="Slipinski A."/>
            <person name="Escalona H.E."/>
            <person name="Waterhouse R.M."/>
            <person name="Zwick A."/>
            <person name="Pang H."/>
        </authorList>
    </citation>
    <scope>NUCLEOTIDE SEQUENCE [LARGE SCALE GENOMIC DNA]</scope>
    <source>
        <strain evidence="2">SYSU2018</strain>
    </source>
</reference>
<evidence type="ECO:0000313" key="2">
    <source>
        <dbReference type="EMBL" id="KAL3270985.1"/>
    </source>
</evidence>
<evidence type="ECO:0000313" key="3">
    <source>
        <dbReference type="Proteomes" id="UP001516400"/>
    </source>
</evidence>
<organism evidence="2 3">
    <name type="scientific">Cryptolaemus montrouzieri</name>
    <dbReference type="NCBI Taxonomy" id="559131"/>
    <lineage>
        <taxon>Eukaryota</taxon>
        <taxon>Metazoa</taxon>
        <taxon>Ecdysozoa</taxon>
        <taxon>Arthropoda</taxon>
        <taxon>Hexapoda</taxon>
        <taxon>Insecta</taxon>
        <taxon>Pterygota</taxon>
        <taxon>Neoptera</taxon>
        <taxon>Endopterygota</taxon>
        <taxon>Coleoptera</taxon>
        <taxon>Polyphaga</taxon>
        <taxon>Cucujiformia</taxon>
        <taxon>Coccinelloidea</taxon>
        <taxon>Coccinellidae</taxon>
        <taxon>Scymninae</taxon>
        <taxon>Scymnini</taxon>
        <taxon>Cryptolaemus</taxon>
    </lineage>
</organism>
<protein>
    <submittedName>
        <fullName evidence="2">Uncharacterized protein</fullName>
    </submittedName>
</protein>
<accession>A0ABD2MXA7</accession>
<sequence>MAASMSSGDMVTSLIVFWFLVVEIFGRGPAGSLEKALEKVSTKILADVLLSVDKFPTLSRTEGIDTLVLRLLRMYLKNFFLSLLEEIFFSKFFSTRDIHTDRRLENCR</sequence>
<evidence type="ECO:0000256" key="1">
    <source>
        <dbReference type="SAM" id="SignalP"/>
    </source>
</evidence>
<proteinExistence type="predicted"/>
<comment type="caution">
    <text evidence="2">The sequence shown here is derived from an EMBL/GenBank/DDBJ whole genome shotgun (WGS) entry which is preliminary data.</text>
</comment>
<keyword evidence="3" id="KW-1185">Reference proteome</keyword>
<gene>
    <name evidence="2" type="ORF">HHI36_021488</name>
</gene>
<keyword evidence="1" id="KW-0732">Signal</keyword>
<feature type="chain" id="PRO_5044764178" evidence="1">
    <location>
        <begin position="27"/>
        <end position="108"/>
    </location>
</feature>
<feature type="signal peptide" evidence="1">
    <location>
        <begin position="1"/>
        <end position="26"/>
    </location>
</feature>
<dbReference type="Proteomes" id="UP001516400">
    <property type="component" value="Unassembled WGS sequence"/>
</dbReference>
<name>A0ABD2MXA7_9CUCU</name>